<feature type="domain" description="Gnk2-homologous" evidence="21">
    <location>
        <begin position="50"/>
        <end position="156"/>
    </location>
</feature>
<dbReference type="InterPro" id="IPR021820">
    <property type="entry name" value="S-locus_recpt_kinase_C"/>
</dbReference>
<evidence type="ECO:0000256" key="10">
    <source>
        <dbReference type="ARBA" id="ARBA00022840"/>
    </source>
</evidence>
<dbReference type="Gene3D" id="3.30.200.20">
    <property type="entry name" value="Phosphorylase Kinase, domain 1"/>
    <property type="match status" value="1"/>
</dbReference>
<evidence type="ECO:0000256" key="2">
    <source>
        <dbReference type="ARBA" id="ARBA00012513"/>
    </source>
</evidence>
<dbReference type="InterPro" id="IPR038408">
    <property type="entry name" value="GNK2_sf"/>
</dbReference>
<feature type="domain" description="Protein kinase" evidence="20">
    <location>
        <begin position="330"/>
        <end position="614"/>
    </location>
</feature>
<dbReference type="Pfam" id="PF01657">
    <property type="entry name" value="Stress-antifung"/>
    <property type="match status" value="1"/>
</dbReference>
<evidence type="ECO:0000259" key="21">
    <source>
        <dbReference type="PROSITE" id="PS51473"/>
    </source>
</evidence>
<feature type="chain" id="PRO_5044805516" description="non-specific serine/threonine protein kinase" evidence="19">
    <location>
        <begin position="19"/>
        <end position="646"/>
    </location>
</feature>
<dbReference type="PROSITE" id="PS00108">
    <property type="entry name" value="PROTEIN_KINASE_ST"/>
    <property type="match status" value="1"/>
</dbReference>
<dbReference type="SMART" id="SM00220">
    <property type="entry name" value="S_TKc"/>
    <property type="match status" value="1"/>
</dbReference>
<evidence type="ECO:0000256" key="4">
    <source>
        <dbReference type="ARBA" id="ARBA00022679"/>
    </source>
</evidence>
<keyword evidence="9" id="KW-0418">Kinase</keyword>
<dbReference type="FunFam" id="3.30.200.20:FF:000195">
    <property type="entry name" value="G-type lectin S-receptor-like serine/threonine-protein kinase"/>
    <property type="match status" value="1"/>
</dbReference>
<dbReference type="GO" id="GO:0016020">
    <property type="term" value="C:membrane"/>
    <property type="evidence" value="ECO:0007669"/>
    <property type="project" value="UniProtKB-SubCell"/>
</dbReference>
<keyword evidence="6 19" id="KW-0732">Signal</keyword>
<evidence type="ECO:0000256" key="18">
    <source>
        <dbReference type="SAM" id="Phobius"/>
    </source>
</evidence>
<comment type="caution">
    <text evidence="22">The sequence shown here is derived from an EMBL/GenBank/DDBJ whole genome shotgun (WGS) entry which is preliminary data.</text>
</comment>
<evidence type="ECO:0000256" key="1">
    <source>
        <dbReference type="ARBA" id="ARBA00004167"/>
    </source>
</evidence>
<organism evidence="22 23">
    <name type="scientific">Eucalyptus globulus</name>
    <name type="common">Tasmanian blue gum</name>
    <dbReference type="NCBI Taxonomy" id="34317"/>
    <lineage>
        <taxon>Eukaryota</taxon>
        <taxon>Viridiplantae</taxon>
        <taxon>Streptophyta</taxon>
        <taxon>Embryophyta</taxon>
        <taxon>Tracheophyta</taxon>
        <taxon>Spermatophyta</taxon>
        <taxon>Magnoliopsida</taxon>
        <taxon>eudicotyledons</taxon>
        <taxon>Gunneridae</taxon>
        <taxon>Pentapetalae</taxon>
        <taxon>rosids</taxon>
        <taxon>malvids</taxon>
        <taxon>Myrtales</taxon>
        <taxon>Myrtaceae</taxon>
        <taxon>Myrtoideae</taxon>
        <taxon>Eucalypteae</taxon>
        <taxon>Eucalyptus</taxon>
    </lineage>
</organism>
<dbReference type="EMBL" id="JBJKBG010000005">
    <property type="protein sequence ID" value="KAL3739507.1"/>
    <property type="molecule type" value="Genomic_DNA"/>
</dbReference>
<keyword evidence="12 18" id="KW-0472">Membrane</keyword>
<dbReference type="GO" id="GO:0005524">
    <property type="term" value="F:ATP binding"/>
    <property type="evidence" value="ECO:0007669"/>
    <property type="project" value="UniProtKB-KW"/>
</dbReference>
<proteinExistence type="predicted"/>
<evidence type="ECO:0000256" key="11">
    <source>
        <dbReference type="ARBA" id="ARBA00022989"/>
    </source>
</evidence>
<keyword evidence="5 18" id="KW-0812">Transmembrane</keyword>
<gene>
    <name evidence="22" type="ORF">ACJRO7_020855</name>
</gene>
<evidence type="ECO:0000256" key="7">
    <source>
        <dbReference type="ARBA" id="ARBA00022737"/>
    </source>
</evidence>
<dbReference type="Gene3D" id="3.30.430.20">
    <property type="entry name" value="Gnk2 domain, C-X8-C-X2-C motif"/>
    <property type="match status" value="2"/>
</dbReference>
<comment type="catalytic activity">
    <reaction evidence="16">
        <text>L-threonyl-[protein] + ATP = O-phospho-L-threonyl-[protein] + ADP + H(+)</text>
        <dbReference type="Rhea" id="RHEA:46608"/>
        <dbReference type="Rhea" id="RHEA-COMP:11060"/>
        <dbReference type="Rhea" id="RHEA-COMP:11605"/>
        <dbReference type="ChEBI" id="CHEBI:15378"/>
        <dbReference type="ChEBI" id="CHEBI:30013"/>
        <dbReference type="ChEBI" id="CHEBI:30616"/>
        <dbReference type="ChEBI" id="CHEBI:61977"/>
        <dbReference type="ChEBI" id="CHEBI:456216"/>
        <dbReference type="EC" id="2.7.11.1"/>
    </reaction>
</comment>
<keyword evidence="8" id="KW-0547">Nucleotide-binding</keyword>
<feature type="transmembrane region" description="Helical" evidence="18">
    <location>
        <begin position="280"/>
        <end position="304"/>
    </location>
</feature>
<dbReference type="FunFam" id="3.30.430.20:FF:000003">
    <property type="entry name" value="Cysteine-rich RLK (RECEPTOR-like protein kinase) 10"/>
    <property type="match status" value="1"/>
</dbReference>
<keyword evidence="14" id="KW-0675">Receptor</keyword>
<evidence type="ECO:0000256" key="9">
    <source>
        <dbReference type="ARBA" id="ARBA00022777"/>
    </source>
</evidence>
<name>A0ABD3KPJ9_EUCGL</name>
<dbReference type="EC" id="2.7.11.1" evidence="2"/>
<accession>A0ABD3KPJ9</accession>
<sequence>MAGFELLLLYLRSFQVQAKKIIDVPRNISFAFWISCLILFIPGTPVGAQTYLQEKCADRGDYAAPSKFQDNLSSLLSKGDSADYSKGPIHGFHNTTEGEDPDKVYGLFLCRGDVAANLCQSCIHSASRTIIERCPGQKEAIIWYDECLLRYSYRLFFSIMETTLFLFIVDPADDSVTFDRTMEQTFDNEKDFVAEVTDLSRNVTDLVILSESLYATLNVSVSSSVTLHGLVQCTPDISKSACKRGGARVLQPSCNVRYELYHFDGETRGKTSTGSSIKGVSWITIVSSVVGAALLIIIVGSCLFSKRTKRLKKELSLMRLDIIRAATGNFSDECKLGEGGFGPVYRGTLADGKEIAVKRLSRTSGQGLIELKNEVILIARLQHRNLVRLLGCCLEEDEKLLIYEYLPNKSLDALLFDSNIGRYLDWKLRMNIACGVARGLLYLHEDSRLRIIHRDLKASNILLDGEMNPKISDFGMARIFSVNQDKANTNRVWIHGTGVCDAMLGLFSVKSDVFSFEVLLLEIVSGHKNNGFHLQEEGESLLTFAWKLWSEGRVLELIDPLINESWDEVEVLKCIHVGLLCVQEDPADQLAMSLVVDILGGDTITLSQPSQPAFSVGRNVKKLDRFGHTQEASTVNGVTLSVVAAR</sequence>
<evidence type="ECO:0000259" key="20">
    <source>
        <dbReference type="PROSITE" id="PS50011"/>
    </source>
</evidence>
<keyword evidence="13" id="KW-1015">Disulfide bond</keyword>
<evidence type="ECO:0000256" key="14">
    <source>
        <dbReference type="ARBA" id="ARBA00023170"/>
    </source>
</evidence>
<evidence type="ECO:0000256" key="12">
    <source>
        <dbReference type="ARBA" id="ARBA00023136"/>
    </source>
</evidence>
<dbReference type="PANTHER" id="PTHR27002">
    <property type="entry name" value="RECEPTOR-LIKE SERINE/THREONINE-PROTEIN KINASE SD1-8"/>
    <property type="match status" value="1"/>
</dbReference>
<evidence type="ECO:0000256" key="19">
    <source>
        <dbReference type="SAM" id="SignalP"/>
    </source>
</evidence>
<comment type="subcellular location">
    <subcellularLocation>
        <location evidence="1">Membrane</location>
        <topology evidence="1">Single-pass membrane protein</topology>
    </subcellularLocation>
</comment>
<dbReference type="InterPro" id="IPR008271">
    <property type="entry name" value="Ser/Thr_kinase_AS"/>
</dbReference>
<dbReference type="Pfam" id="PF07714">
    <property type="entry name" value="PK_Tyr_Ser-Thr"/>
    <property type="match status" value="1"/>
</dbReference>
<reference evidence="22 23" key="1">
    <citation type="submission" date="2024-11" db="EMBL/GenBank/DDBJ databases">
        <title>Chromosome-level genome assembly of Eucalyptus globulus Labill. provides insights into its genome evolution.</title>
        <authorList>
            <person name="Li X."/>
        </authorList>
    </citation>
    <scope>NUCLEOTIDE SEQUENCE [LARGE SCALE GENOMIC DNA]</scope>
    <source>
        <strain evidence="22">CL2024</strain>
        <tissue evidence="22">Fresh tender leaves</tissue>
    </source>
</reference>
<dbReference type="InterPro" id="IPR001245">
    <property type="entry name" value="Ser-Thr/Tyr_kinase_cat_dom"/>
</dbReference>
<keyword evidence="7" id="KW-0677">Repeat</keyword>
<evidence type="ECO:0000256" key="3">
    <source>
        <dbReference type="ARBA" id="ARBA00022527"/>
    </source>
</evidence>
<dbReference type="SUPFAM" id="SSF56112">
    <property type="entry name" value="Protein kinase-like (PK-like)"/>
    <property type="match status" value="1"/>
</dbReference>
<dbReference type="Pfam" id="PF11883">
    <property type="entry name" value="DUF3403"/>
    <property type="match status" value="1"/>
</dbReference>
<evidence type="ECO:0000313" key="22">
    <source>
        <dbReference type="EMBL" id="KAL3739507.1"/>
    </source>
</evidence>
<keyword evidence="15" id="KW-0325">Glycoprotein</keyword>
<protein>
    <recommendedName>
        <fullName evidence="2">non-specific serine/threonine protein kinase</fullName>
        <ecNumber evidence="2">2.7.11.1</ecNumber>
    </recommendedName>
</protein>
<keyword evidence="10" id="KW-0067">ATP-binding</keyword>
<keyword evidence="3" id="KW-0723">Serine/threonine-protein kinase</keyword>
<dbReference type="InterPro" id="IPR000719">
    <property type="entry name" value="Prot_kinase_dom"/>
</dbReference>
<evidence type="ECO:0000256" key="16">
    <source>
        <dbReference type="ARBA" id="ARBA00047899"/>
    </source>
</evidence>
<dbReference type="Gene3D" id="1.10.510.10">
    <property type="entry name" value="Transferase(Phosphotransferase) domain 1"/>
    <property type="match status" value="1"/>
</dbReference>
<dbReference type="InterPro" id="IPR002902">
    <property type="entry name" value="GNK2"/>
</dbReference>
<keyword evidence="23" id="KW-1185">Reference proteome</keyword>
<evidence type="ECO:0000256" key="8">
    <source>
        <dbReference type="ARBA" id="ARBA00022741"/>
    </source>
</evidence>
<keyword evidence="4" id="KW-0808">Transferase</keyword>
<keyword evidence="11 18" id="KW-1133">Transmembrane helix</keyword>
<evidence type="ECO:0000256" key="6">
    <source>
        <dbReference type="ARBA" id="ARBA00022729"/>
    </source>
</evidence>
<dbReference type="PROSITE" id="PS51473">
    <property type="entry name" value="GNK2"/>
    <property type="match status" value="1"/>
</dbReference>
<evidence type="ECO:0000256" key="17">
    <source>
        <dbReference type="ARBA" id="ARBA00048679"/>
    </source>
</evidence>
<evidence type="ECO:0000313" key="23">
    <source>
        <dbReference type="Proteomes" id="UP001634007"/>
    </source>
</evidence>
<evidence type="ECO:0000256" key="13">
    <source>
        <dbReference type="ARBA" id="ARBA00023157"/>
    </source>
</evidence>
<dbReference type="PANTHER" id="PTHR27002:SF814">
    <property type="entry name" value="CYSTEINE-RICH RECEPTOR-LIKE PROTEIN KINASE 10"/>
    <property type="match status" value="1"/>
</dbReference>
<dbReference type="GO" id="GO:0004674">
    <property type="term" value="F:protein serine/threonine kinase activity"/>
    <property type="evidence" value="ECO:0007669"/>
    <property type="project" value="UniProtKB-KW"/>
</dbReference>
<dbReference type="PROSITE" id="PS50011">
    <property type="entry name" value="PROTEIN_KINASE_DOM"/>
    <property type="match status" value="1"/>
</dbReference>
<dbReference type="Proteomes" id="UP001634007">
    <property type="component" value="Unassembled WGS sequence"/>
</dbReference>
<feature type="signal peptide" evidence="19">
    <location>
        <begin position="1"/>
        <end position="18"/>
    </location>
</feature>
<dbReference type="AlphaFoldDB" id="A0ABD3KPJ9"/>
<dbReference type="FunFam" id="1.10.510.10:FF:000060">
    <property type="entry name" value="G-type lectin S-receptor-like serine/threonine-protein kinase"/>
    <property type="match status" value="1"/>
</dbReference>
<dbReference type="InterPro" id="IPR011009">
    <property type="entry name" value="Kinase-like_dom_sf"/>
</dbReference>
<evidence type="ECO:0000256" key="5">
    <source>
        <dbReference type="ARBA" id="ARBA00022692"/>
    </source>
</evidence>
<dbReference type="CDD" id="cd23509">
    <property type="entry name" value="Gnk2-like"/>
    <property type="match status" value="2"/>
</dbReference>
<comment type="catalytic activity">
    <reaction evidence="17">
        <text>L-seryl-[protein] + ATP = O-phospho-L-seryl-[protein] + ADP + H(+)</text>
        <dbReference type="Rhea" id="RHEA:17989"/>
        <dbReference type="Rhea" id="RHEA-COMP:9863"/>
        <dbReference type="Rhea" id="RHEA-COMP:11604"/>
        <dbReference type="ChEBI" id="CHEBI:15378"/>
        <dbReference type="ChEBI" id="CHEBI:29999"/>
        <dbReference type="ChEBI" id="CHEBI:30616"/>
        <dbReference type="ChEBI" id="CHEBI:83421"/>
        <dbReference type="ChEBI" id="CHEBI:456216"/>
        <dbReference type="EC" id="2.7.11.1"/>
    </reaction>
</comment>
<evidence type="ECO:0000256" key="15">
    <source>
        <dbReference type="ARBA" id="ARBA00023180"/>
    </source>
</evidence>